<dbReference type="GO" id="GO:0016226">
    <property type="term" value="P:iron-sulfur cluster assembly"/>
    <property type="evidence" value="ECO:0007669"/>
    <property type="project" value="TreeGrafter"/>
</dbReference>
<dbReference type="AlphaFoldDB" id="A0A4R7B2B8"/>
<gene>
    <name evidence="1" type="ORF">DFP86_109120</name>
</gene>
<dbReference type="EMBL" id="SNZP01000009">
    <property type="protein sequence ID" value="TDR77879.1"/>
    <property type="molecule type" value="Genomic_DNA"/>
</dbReference>
<dbReference type="Proteomes" id="UP000295611">
    <property type="component" value="Unassembled WGS sequence"/>
</dbReference>
<reference evidence="1 2" key="1">
    <citation type="submission" date="2019-03" db="EMBL/GenBank/DDBJ databases">
        <title>Genomic Encyclopedia of Type Strains, Phase III (KMG-III): the genomes of soil and plant-associated and newly described type strains.</title>
        <authorList>
            <person name="Whitman W."/>
        </authorList>
    </citation>
    <scope>NUCLEOTIDE SEQUENCE [LARGE SCALE GENOMIC DNA]</scope>
    <source>
        <strain evidence="1 2">CECT 8976</strain>
    </source>
</reference>
<organism evidence="1 2">
    <name type="scientific">Paludibacterium purpuratum</name>
    <dbReference type="NCBI Taxonomy" id="1144873"/>
    <lineage>
        <taxon>Bacteria</taxon>
        <taxon>Pseudomonadati</taxon>
        <taxon>Pseudomonadota</taxon>
        <taxon>Betaproteobacteria</taxon>
        <taxon>Neisseriales</taxon>
        <taxon>Chromobacteriaceae</taxon>
        <taxon>Paludibacterium</taxon>
    </lineage>
</organism>
<keyword evidence="2" id="KW-1185">Reference proteome</keyword>
<dbReference type="PIRSF" id="PIRSF006487">
    <property type="entry name" value="GcvT"/>
    <property type="match status" value="1"/>
</dbReference>
<dbReference type="SUPFAM" id="SSF103025">
    <property type="entry name" value="Folate-binding domain"/>
    <property type="match status" value="1"/>
</dbReference>
<dbReference type="NCBIfam" id="TIGR03317">
    <property type="entry name" value="ygfZ_signature"/>
    <property type="match status" value="1"/>
</dbReference>
<dbReference type="PANTHER" id="PTHR22602:SF0">
    <property type="entry name" value="TRANSFERASE CAF17, MITOCHONDRIAL-RELATED"/>
    <property type="match status" value="1"/>
</dbReference>
<evidence type="ECO:0000313" key="2">
    <source>
        <dbReference type="Proteomes" id="UP000295611"/>
    </source>
</evidence>
<dbReference type="PANTHER" id="PTHR22602">
    <property type="entry name" value="TRANSFERASE CAF17, MITOCHONDRIAL-RELATED"/>
    <property type="match status" value="1"/>
</dbReference>
<name>A0A4R7B2B8_9NEIS</name>
<dbReference type="Gene3D" id="3.30.70.1400">
    <property type="entry name" value="Aminomethyltransferase beta-barrel domains"/>
    <property type="match status" value="1"/>
</dbReference>
<dbReference type="InterPro" id="IPR017703">
    <property type="entry name" value="YgfZ/GCV_T_CS"/>
</dbReference>
<dbReference type="OrthoDB" id="9796287at2"/>
<dbReference type="InterPro" id="IPR045179">
    <property type="entry name" value="YgfZ/GcvT"/>
</dbReference>
<sequence length="339" mass="36699">MSTQSKLESLETVNPQAEWGDAQYAAQVTALNQGAVICRLSQFRLLRVTGEDAATFLQGQLSNDVRLLDGCNAQYTGYSSAKGRLLASSLCWKSEESYFLLVASDLAESIAKRLTMFIMRSKVKLSIDEAFCLFGFKGEQAEMALTAKGYDLPIQPLQSAGYANGSMCIRLPSGGVLLALGDAEAEVLRAGLPTTVTEIGDEAWSLLDIAAGIPWITAATQEQFVAQMVNMDLFGAISFTKGCYPGQEIIARTRYLGKIKRRMYRVKLSILSSAGGALYSPGMEGQSIGMIVNVARDADGQYQALAAIQSASWDEGIYLDVDNKCSVENLSLPYSHVDE</sequence>
<proteinExistence type="predicted"/>
<dbReference type="Gene3D" id="2.40.30.160">
    <property type="match status" value="1"/>
</dbReference>
<comment type="caution">
    <text evidence="1">The sequence shown here is derived from an EMBL/GenBank/DDBJ whole genome shotgun (WGS) entry which is preliminary data.</text>
</comment>
<protein>
    <submittedName>
        <fullName evidence="1">Uncharacterized protein</fullName>
    </submittedName>
</protein>
<dbReference type="RefSeq" id="WP_133681590.1">
    <property type="nucleotide sequence ID" value="NZ_SNZP01000009.1"/>
</dbReference>
<dbReference type="Gene3D" id="3.30.70.1630">
    <property type="match status" value="1"/>
</dbReference>
<evidence type="ECO:0000313" key="1">
    <source>
        <dbReference type="EMBL" id="TDR77879.1"/>
    </source>
</evidence>
<accession>A0A4R7B2B8</accession>